<proteinExistence type="predicted"/>
<dbReference type="InterPro" id="IPR028994">
    <property type="entry name" value="Integrin_alpha_N"/>
</dbReference>
<comment type="caution">
    <text evidence="1">The sequence shown here is derived from an EMBL/GenBank/DDBJ whole genome shotgun (WGS) entry which is preliminary data.</text>
</comment>
<evidence type="ECO:0008006" key="2">
    <source>
        <dbReference type="Google" id="ProtNLM"/>
    </source>
</evidence>
<evidence type="ECO:0000313" key="1">
    <source>
        <dbReference type="EMBL" id="GAG12566.1"/>
    </source>
</evidence>
<dbReference type="SUPFAM" id="SSF69318">
    <property type="entry name" value="Integrin alpha N-terminal domain"/>
    <property type="match status" value="1"/>
</dbReference>
<dbReference type="PANTHER" id="PTHR44103:SF1">
    <property type="entry name" value="PROPROTEIN CONVERTASE P"/>
    <property type="match status" value="1"/>
</dbReference>
<feature type="non-terminal residue" evidence="1">
    <location>
        <position position="1"/>
    </location>
</feature>
<organism evidence="1">
    <name type="scientific">marine sediment metagenome</name>
    <dbReference type="NCBI Taxonomy" id="412755"/>
    <lineage>
        <taxon>unclassified sequences</taxon>
        <taxon>metagenomes</taxon>
        <taxon>ecological metagenomes</taxon>
    </lineage>
</organism>
<reference evidence="1" key="1">
    <citation type="journal article" date="2014" name="Front. Microbiol.">
        <title>High frequency of phylogenetically diverse reductive dehalogenase-homologous genes in deep subseafloor sedimentary metagenomes.</title>
        <authorList>
            <person name="Kawai M."/>
            <person name="Futagami T."/>
            <person name="Toyoda A."/>
            <person name="Takaki Y."/>
            <person name="Nishi S."/>
            <person name="Hori S."/>
            <person name="Arai W."/>
            <person name="Tsubouchi T."/>
            <person name="Morono Y."/>
            <person name="Uchiyama I."/>
            <person name="Ito T."/>
            <person name="Fujiyama A."/>
            <person name="Inagaki F."/>
            <person name="Takami H."/>
        </authorList>
    </citation>
    <scope>NUCLEOTIDE SEQUENCE</scope>
    <source>
        <strain evidence="1">Expedition CK06-06</strain>
    </source>
</reference>
<dbReference type="AlphaFoldDB" id="X0WIQ4"/>
<gene>
    <name evidence="1" type="ORF">S01H1_35588</name>
</gene>
<feature type="non-terminal residue" evidence="1">
    <location>
        <position position="271"/>
    </location>
</feature>
<dbReference type="PANTHER" id="PTHR44103">
    <property type="entry name" value="PROPROTEIN CONVERTASE P"/>
    <property type="match status" value="1"/>
</dbReference>
<dbReference type="EMBL" id="BARS01022242">
    <property type="protein sequence ID" value="GAG12566.1"/>
    <property type="molecule type" value="Genomic_DNA"/>
</dbReference>
<accession>X0WIQ4</accession>
<name>X0WIQ4_9ZZZZ</name>
<dbReference type="Gene3D" id="2.130.10.130">
    <property type="entry name" value="Integrin alpha, N-terminal"/>
    <property type="match status" value="1"/>
</dbReference>
<sequence>YWRVQAVDNSFEGGLFSIQDTFSIVPVQTTNLIAKIMKENSLLLKWERGNGSRCIVFCKETSTDIAIPVNNESYIPDNEYGYGEQLGTTGWYCVYNGRSDSVTVSGLKYKTDYSFHIIEYAGEIGSEQYFPELVNGNPGVFSTGLFSEQTSISLSTSWFNIYTWGDYNNDGFSDLLIPGKPTKLFKNCGDNSFSEVSTSLPSVSYGAAAWGDYDNDGDLDIAITGGINSSTLPAISRIYRNDGSGIFTEQTQISLDSVYYSAIDWGDYNND</sequence>
<protein>
    <recommendedName>
        <fullName evidence="2">Fibronectin type-III domain-containing protein</fullName>
    </recommendedName>
</protein>